<reference evidence="2 3" key="1">
    <citation type="submission" date="2020-03" db="EMBL/GenBank/DDBJ databases">
        <title>FDA dAtabase for Regulatory Grade micrObial Sequences (FDA-ARGOS): Supporting development and validation of Infectious Disease Dx tests.</title>
        <authorList>
            <person name="Campos J."/>
            <person name="Goldberg B."/>
            <person name="Tallon L."/>
            <person name="Sadzewicz L."/>
            <person name="Vavikolanu K."/>
            <person name="Mehta A."/>
            <person name="Aluvathingal J."/>
            <person name="Nadendla S."/>
            <person name="Nandy P."/>
            <person name="Geyer C."/>
            <person name="Yan Y."/>
            <person name="Sichtig H."/>
        </authorList>
    </citation>
    <scope>NUCLEOTIDE SEQUENCE [LARGE SCALE GENOMIC DNA]</scope>
    <source>
        <strain evidence="2 3">FDAARGOS_656</strain>
    </source>
</reference>
<name>A0A8H6BW59_CANAX</name>
<proteinExistence type="predicted"/>
<dbReference type="Pfam" id="PF26356">
    <property type="entry name" value="Pelota_N"/>
    <property type="match status" value="1"/>
</dbReference>
<dbReference type="SUPFAM" id="SSF53137">
    <property type="entry name" value="Translational machinery components"/>
    <property type="match status" value="1"/>
</dbReference>
<evidence type="ECO:0000313" key="3">
    <source>
        <dbReference type="Proteomes" id="UP000536275"/>
    </source>
</evidence>
<dbReference type="PANTHER" id="PTHR10853">
    <property type="entry name" value="PELOTA"/>
    <property type="match status" value="1"/>
</dbReference>
<sequence>MRINGKSLVQQEYIPLNSFHTAEVELNKELTILKDNWDEYDMTLLNELCSIENKADIGAVVFQEGVAHICYVADSMTVLNAKRFGKGNEFIFQYDHIEHD</sequence>
<organism evidence="2 3">
    <name type="scientific">Candida albicans</name>
    <name type="common">Yeast</name>
    <dbReference type="NCBI Taxonomy" id="5476"/>
    <lineage>
        <taxon>Eukaryota</taxon>
        <taxon>Fungi</taxon>
        <taxon>Dikarya</taxon>
        <taxon>Ascomycota</taxon>
        <taxon>Saccharomycotina</taxon>
        <taxon>Pichiomycetes</taxon>
        <taxon>Debaryomycetaceae</taxon>
        <taxon>Candida/Lodderomyces clade</taxon>
        <taxon>Candida</taxon>
    </lineage>
</organism>
<accession>A0A8H6BW59</accession>
<dbReference type="GO" id="GO:0070651">
    <property type="term" value="P:nonfunctional rRNA decay"/>
    <property type="evidence" value="ECO:0007669"/>
    <property type="project" value="TreeGrafter"/>
</dbReference>
<dbReference type="GO" id="GO:0070966">
    <property type="term" value="P:nuclear-transcribed mRNA catabolic process, no-go decay"/>
    <property type="evidence" value="ECO:0007669"/>
    <property type="project" value="InterPro"/>
</dbReference>
<comment type="caution">
    <text evidence="2">The sequence shown here is derived from an EMBL/GenBank/DDBJ whole genome shotgun (WGS) entry which is preliminary data.</text>
</comment>
<dbReference type="InterPro" id="IPR004405">
    <property type="entry name" value="TF_pelota"/>
</dbReference>
<evidence type="ECO:0000259" key="1">
    <source>
        <dbReference type="Pfam" id="PF26356"/>
    </source>
</evidence>
<dbReference type="Proteomes" id="UP000536275">
    <property type="component" value="Unassembled WGS sequence"/>
</dbReference>
<evidence type="ECO:0000313" key="2">
    <source>
        <dbReference type="EMBL" id="KAF6067086.1"/>
    </source>
</evidence>
<dbReference type="EMBL" id="JABWAD010000055">
    <property type="protein sequence ID" value="KAF6067086.1"/>
    <property type="molecule type" value="Genomic_DNA"/>
</dbReference>
<dbReference type="Gene3D" id="3.30.420.60">
    <property type="entry name" value="eRF1 domain 2"/>
    <property type="match status" value="1"/>
</dbReference>
<dbReference type="InterPro" id="IPR042226">
    <property type="entry name" value="eFR1_2_sf"/>
</dbReference>
<dbReference type="InterPro" id="IPR038069">
    <property type="entry name" value="Pelota/DOM34_N"/>
</dbReference>
<protein>
    <submittedName>
        <fullName evidence="2">ERF1 domain 1 family protein</fullName>
    </submittedName>
</protein>
<gene>
    <name evidence="2" type="ORF">FOB64_004515</name>
</gene>
<dbReference type="InterPro" id="IPR058547">
    <property type="entry name" value="Pelota_N"/>
</dbReference>
<dbReference type="GO" id="GO:0032790">
    <property type="term" value="P:ribosome disassembly"/>
    <property type="evidence" value="ECO:0007669"/>
    <property type="project" value="TreeGrafter"/>
</dbReference>
<dbReference type="GO" id="GO:0071025">
    <property type="term" value="P:RNA surveillance"/>
    <property type="evidence" value="ECO:0007669"/>
    <property type="project" value="InterPro"/>
</dbReference>
<feature type="domain" description="Pelota N-terminal" evidence="1">
    <location>
        <begin position="1"/>
        <end position="49"/>
    </location>
</feature>
<dbReference type="SUPFAM" id="SSF159065">
    <property type="entry name" value="Dom34/Pelota N-terminal domain-like"/>
    <property type="match status" value="1"/>
</dbReference>
<dbReference type="AlphaFoldDB" id="A0A8H6BW59"/>
<dbReference type="GO" id="GO:0070481">
    <property type="term" value="P:nuclear-transcribed mRNA catabolic process, non-stop decay"/>
    <property type="evidence" value="ECO:0007669"/>
    <property type="project" value="InterPro"/>
</dbReference>
<dbReference type="PANTHER" id="PTHR10853:SF0">
    <property type="entry name" value="PROTEIN PELOTA HOMOLOG"/>
    <property type="match status" value="1"/>
</dbReference>
<dbReference type="GO" id="GO:0005737">
    <property type="term" value="C:cytoplasm"/>
    <property type="evidence" value="ECO:0007669"/>
    <property type="project" value="TreeGrafter"/>
</dbReference>
<dbReference type="Gene3D" id="2.30.30.870">
    <property type="entry name" value="Pelota, domain A"/>
    <property type="match status" value="1"/>
</dbReference>